<evidence type="ECO:0000313" key="1">
    <source>
        <dbReference type="EMBL" id="KAI4329800.1"/>
    </source>
</evidence>
<comment type="caution">
    <text evidence="1">The sequence shown here is derived from an EMBL/GenBank/DDBJ whole genome shotgun (WGS) entry which is preliminary data.</text>
</comment>
<dbReference type="EMBL" id="CM042887">
    <property type="protein sequence ID" value="KAI4329800.1"/>
    <property type="molecule type" value="Genomic_DNA"/>
</dbReference>
<gene>
    <name evidence="1" type="ORF">MLD38_028145</name>
</gene>
<accession>A0ACB9N002</accession>
<sequence length="110" mass="11258">MAVATRSRSSSLVVSLLGLALVVLACLVEGAECRRVVYGDVTGRRSLVVVKAGGPVAGGPLYSIPDEDDYESSEDGPVSMASNAPVPVNGVFDVTQYGAKADGETDDALV</sequence>
<organism evidence="1 2">
    <name type="scientific">Melastoma candidum</name>
    <dbReference type="NCBI Taxonomy" id="119954"/>
    <lineage>
        <taxon>Eukaryota</taxon>
        <taxon>Viridiplantae</taxon>
        <taxon>Streptophyta</taxon>
        <taxon>Embryophyta</taxon>
        <taxon>Tracheophyta</taxon>
        <taxon>Spermatophyta</taxon>
        <taxon>Magnoliopsida</taxon>
        <taxon>eudicotyledons</taxon>
        <taxon>Gunneridae</taxon>
        <taxon>Pentapetalae</taxon>
        <taxon>rosids</taxon>
        <taxon>malvids</taxon>
        <taxon>Myrtales</taxon>
        <taxon>Melastomataceae</taxon>
        <taxon>Melastomatoideae</taxon>
        <taxon>Melastomateae</taxon>
        <taxon>Melastoma</taxon>
    </lineage>
</organism>
<dbReference type="Proteomes" id="UP001057402">
    <property type="component" value="Chromosome 8"/>
</dbReference>
<reference evidence="2" key="1">
    <citation type="journal article" date="2023" name="Front. Plant Sci.">
        <title>Chromosomal-level genome assembly of Melastoma candidum provides insights into trichome evolution.</title>
        <authorList>
            <person name="Zhong Y."/>
            <person name="Wu W."/>
            <person name="Sun C."/>
            <person name="Zou P."/>
            <person name="Liu Y."/>
            <person name="Dai S."/>
            <person name="Zhou R."/>
        </authorList>
    </citation>
    <scope>NUCLEOTIDE SEQUENCE [LARGE SCALE GENOMIC DNA]</scope>
</reference>
<name>A0ACB9N002_9MYRT</name>
<evidence type="ECO:0000313" key="2">
    <source>
        <dbReference type="Proteomes" id="UP001057402"/>
    </source>
</evidence>
<protein>
    <submittedName>
        <fullName evidence="1">Uncharacterized protein</fullName>
    </submittedName>
</protein>
<keyword evidence="2" id="KW-1185">Reference proteome</keyword>
<proteinExistence type="predicted"/>